<evidence type="ECO:0000313" key="1">
    <source>
        <dbReference type="EMBL" id="CEF41276.1"/>
    </source>
</evidence>
<evidence type="ECO:0008006" key="3">
    <source>
        <dbReference type="Google" id="ProtNLM"/>
    </source>
</evidence>
<gene>
    <name evidence="1" type="ORF">ASN_1961</name>
</gene>
<evidence type="ECO:0000313" key="2">
    <source>
        <dbReference type="Proteomes" id="UP000056109"/>
    </source>
</evidence>
<keyword evidence="2" id="KW-1185">Reference proteome</keyword>
<accession>A0A0U5ETX1</accession>
<dbReference type="Proteomes" id="UP000056109">
    <property type="component" value="Chromosome I"/>
</dbReference>
<dbReference type="PATRIC" id="fig|446692.3.peg.2014"/>
<dbReference type="EMBL" id="LN606600">
    <property type="protein sequence ID" value="CEF41276.1"/>
    <property type="molecule type" value="Genomic_DNA"/>
</dbReference>
<sequence length="134" mass="14246">MKHGQNFCRGAVVLSSGKPSLVVAVSKAGAIIVPLRPASLPRHRADVTVPPLAGPGMTAARCADLSHEIFSRLNPLNETTSVRFGEKDMARVDEAIRREIVSRVGEQLPPGIIKSTCRPIFGSRGRKVGGPPSD</sequence>
<name>A0A0U5ETX1_9PROT</name>
<proteinExistence type="predicted"/>
<dbReference type="GeneID" id="34783012"/>
<reference evidence="2" key="1">
    <citation type="submission" date="2014-09" db="EMBL/GenBank/DDBJ databases">
        <authorList>
            <person name="Illeghems K.G."/>
        </authorList>
    </citation>
    <scope>NUCLEOTIDE SEQUENCE [LARGE SCALE GENOMIC DNA]</scope>
    <source>
        <strain evidence="2">108B</strain>
    </source>
</reference>
<protein>
    <recommendedName>
        <fullName evidence="3">Type II toxin-antitoxin system PemK/MazF family toxin</fullName>
    </recommendedName>
</protein>
<organism evidence="1 2">
    <name type="scientific">Acetobacter senegalensis</name>
    <dbReference type="NCBI Taxonomy" id="446692"/>
    <lineage>
        <taxon>Bacteria</taxon>
        <taxon>Pseudomonadati</taxon>
        <taxon>Pseudomonadota</taxon>
        <taxon>Alphaproteobacteria</taxon>
        <taxon>Acetobacterales</taxon>
        <taxon>Acetobacteraceae</taxon>
        <taxon>Acetobacter</taxon>
    </lineage>
</organism>
<dbReference type="AlphaFoldDB" id="A0A0U5ETX1"/>
<dbReference type="RefSeq" id="WP_058987936.1">
    <property type="nucleotide sequence ID" value="NZ_LN606600.1"/>
</dbReference>
<dbReference type="KEGG" id="asz:ASN_1961"/>